<dbReference type="GO" id="GO:0016301">
    <property type="term" value="F:kinase activity"/>
    <property type="evidence" value="ECO:0007669"/>
    <property type="project" value="UniProtKB-UniRule"/>
</dbReference>
<evidence type="ECO:0000313" key="5">
    <source>
        <dbReference type="Proteomes" id="UP001205843"/>
    </source>
</evidence>
<dbReference type="InterPro" id="IPR011009">
    <property type="entry name" value="Kinase-like_dom_sf"/>
</dbReference>
<dbReference type="PIRSF" id="PIRSF006221">
    <property type="entry name" value="Ketosamine-3-kinase"/>
    <property type="match status" value="1"/>
</dbReference>
<keyword evidence="2" id="KW-0418">Kinase</keyword>
<evidence type="ECO:0000256" key="3">
    <source>
        <dbReference type="SAM" id="MobiDB-lite"/>
    </source>
</evidence>
<dbReference type="Pfam" id="PF03881">
    <property type="entry name" value="Fructosamin_kin"/>
    <property type="match status" value="1"/>
</dbReference>
<keyword evidence="5" id="KW-1185">Reference proteome</keyword>
<protein>
    <submittedName>
        <fullName evidence="4">Fructosamine-3-kinase</fullName>
    </submittedName>
</protein>
<dbReference type="RefSeq" id="WP_253483961.1">
    <property type="nucleotide sequence ID" value="NZ_JALJXV010000011.1"/>
</dbReference>
<name>A0AAE3G705_9GAMM</name>
<dbReference type="InterPro" id="IPR016477">
    <property type="entry name" value="Fructo-/Ketosamine-3-kinase"/>
</dbReference>
<reference evidence="4" key="1">
    <citation type="submission" date="2022-03" db="EMBL/GenBank/DDBJ databases">
        <title>Genomic Encyclopedia of Type Strains, Phase III (KMG-III): the genomes of soil and plant-associated and newly described type strains.</title>
        <authorList>
            <person name="Whitman W."/>
        </authorList>
    </citation>
    <scope>NUCLEOTIDE SEQUENCE</scope>
    <source>
        <strain evidence="4">ANL 6-2</strain>
    </source>
</reference>
<dbReference type="Gene3D" id="3.30.200.20">
    <property type="entry name" value="Phosphorylase Kinase, domain 1"/>
    <property type="match status" value="1"/>
</dbReference>
<comment type="similarity">
    <text evidence="1 2">Belongs to the fructosamine kinase family.</text>
</comment>
<dbReference type="Proteomes" id="UP001205843">
    <property type="component" value="Unassembled WGS sequence"/>
</dbReference>
<organism evidence="4 5">
    <name type="scientific">Natronocella acetinitrilica</name>
    <dbReference type="NCBI Taxonomy" id="414046"/>
    <lineage>
        <taxon>Bacteria</taxon>
        <taxon>Pseudomonadati</taxon>
        <taxon>Pseudomonadota</taxon>
        <taxon>Gammaproteobacteria</taxon>
        <taxon>Chromatiales</taxon>
        <taxon>Ectothiorhodospiraceae</taxon>
        <taxon>Natronocella</taxon>
    </lineage>
</organism>
<sequence>MTPWGEIAAAIGETTDGQPVIRQRIPLSGGSINTAYRVETTVGDYFVKLNDATRLDMFQAEADGLRDLAAVDHGPRIPIVITHGVAAGRSFLVLEWINLRGRGDWAALGTALAHLHGQTGEQHGWHRDNTIGSTPQPNSQHPDWCSFFAGQRLGFQLSLAEQSGASTRLLDRGQRLQDALPALLAGHAPAPSLLHGDLWSGNVAFDESGAPVLYDPATHYGDRECDLAMSELFGRFPEACYTAYESVWPLESGYPVRRDLYQLYHVLNHFNLFGGGYAGSAQSLVDRLLAEVAG</sequence>
<evidence type="ECO:0000313" key="4">
    <source>
        <dbReference type="EMBL" id="MCP1676809.1"/>
    </source>
</evidence>
<evidence type="ECO:0000256" key="2">
    <source>
        <dbReference type="PIRNR" id="PIRNR006221"/>
    </source>
</evidence>
<dbReference type="PANTHER" id="PTHR12149:SF8">
    <property type="entry name" value="PROTEIN-RIBULOSAMINE 3-KINASE"/>
    <property type="match status" value="1"/>
</dbReference>
<dbReference type="EMBL" id="JALJXV010000011">
    <property type="protein sequence ID" value="MCP1676809.1"/>
    <property type="molecule type" value="Genomic_DNA"/>
</dbReference>
<proteinExistence type="inferred from homology"/>
<dbReference type="Gene3D" id="3.90.1200.10">
    <property type="match status" value="1"/>
</dbReference>
<evidence type="ECO:0000256" key="1">
    <source>
        <dbReference type="ARBA" id="ARBA00009460"/>
    </source>
</evidence>
<dbReference type="PANTHER" id="PTHR12149">
    <property type="entry name" value="FRUCTOSAMINE 3 KINASE-RELATED PROTEIN"/>
    <property type="match status" value="1"/>
</dbReference>
<gene>
    <name evidence="4" type="ORF">J2T57_003982</name>
</gene>
<feature type="compositionally biased region" description="Polar residues" evidence="3">
    <location>
        <begin position="130"/>
        <end position="139"/>
    </location>
</feature>
<feature type="region of interest" description="Disordered" evidence="3">
    <location>
        <begin position="119"/>
        <end position="139"/>
    </location>
</feature>
<comment type="caution">
    <text evidence="4">The sequence shown here is derived from an EMBL/GenBank/DDBJ whole genome shotgun (WGS) entry which is preliminary data.</text>
</comment>
<accession>A0AAE3G705</accession>
<keyword evidence="2" id="KW-0808">Transferase</keyword>
<dbReference type="AlphaFoldDB" id="A0AAE3G705"/>
<dbReference type="SUPFAM" id="SSF56112">
    <property type="entry name" value="Protein kinase-like (PK-like)"/>
    <property type="match status" value="1"/>
</dbReference>